<keyword evidence="4 8" id="KW-0812">Transmembrane</keyword>
<keyword evidence="2" id="KW-1003">Cell membrane</keyword>
<evidence type="ECO:0000256" key="6">
    <source>
        <dbReference type="ARBA" id="ARBA00023136"/>
    </source>
</evidence>
<dbReference type="OrthoDB" id="1070018at2"/>
<evidence type="ECO:0000256" key="5">
    <source>
        <dbReference type="ARBA" id="ARBA00022989"/>
    </source>
</evidence>
<feature type="transmembrane region" description="Helical" evidence="8">
    <location>
        <begin position="158"/>
        <end position="182"/>
    </location>
</feature>
<name>A0A4R1B9F2_9BACT</name>
<keyword evidence="3" id="KW-0808">Transferase</keyword>
<evidence type="ECO:0000256" key="1">
    <source>
        <dbReference type="ARBA" id="ARBA00004651"/>
    </source>
</evidence>
<dbReference type="GO" id="GO:0016758">
    <property type="term" value="F:hexosyltransferase activity"/>
    <property type="evidence" value="ECO:0007669"/>
    <property type="project" value="InterPro"/>
</dbReference>
<evidence type="ECO:0000313" key="9">
    <source>
        <dbReference type="EMBL" id="TCJ13541.1"/>
    </source>
</evidence>
<comment type="caution">
    <text evidence="9">The sequence shown here is derived from an EMBL/GenBank/DDBJ whole genome shotgun (WGS) entry which is preliminary data.</text>
</comment>
<dbReference type="RefSeq" id="WP_131449742.1">
    <property type="nucleotide sequence ID" value="NZ_SJZI01000044.1"/>
</dbReference>
<evidence type="ECO:0000256" key="3">
    <source>
        <dbReference type="ARBA" id="ARBA00022679"/>
    </source>
</evidence>
<feature type="transmembrane region" description="Helical" evidence="8">
    <location>
        <begin position="287"/>
        <end position="311"/>
    </location>
</feature>
<dbReference type="Pfam" id="PF09594">
    <property type="entry name" value="GT87"/>
    <property type="match status" value="1"/>
</dbReference>
<dbReference type="EMBL" id="SJZI01000044">
    <property type="protein sequence ID" value="TCJ13541.1"/>
    <property type="molecule type" value="Genomic_DNA"/>
</dbReference>
<evidence type="ECO:0000256" key="4">
    <source>
        <dbReference type="ARBA" id="ARBA00022692"/>
    </source>
</evidence>
<accession>A0A4R1B9F2</accession>
<dbReference type="GO" id="GO:0005886">
    <property type="term" value="C:plasma membrane"/>
    <property type="evidence" value="ECO:0007669"/>
    <property type="project" value="UniProtKB-SubCell"/>
</dbReference>
<organism evidence="9 10">
    <name type="scientific">Flaviaesturariibacter flavus</name>
    <dbReference type="NCBI Taxonomy" id="2502780"/>
    <lineage>
        <taxon>Bacteria</taxon>
        <taxon>Pseudomonadati</taxon>
        <taxon>Bacteroidota</taxon>
        <taxon>Chitinophagia</taxon>
        <taxon>Chitinophagales</taxon>
        <taxon>Chitinophagaceae</taxon>
        <taxon>Flaviaestuariibacter</taxon>
    </lineage>
</organism>
<proteinExistence type="inferred from homology"/>
<reference evidence="9 10" key="1">
    <citation type="submission" date="2019-03" db="EMBL/GenBank/DDBJ databases">
        <authorList>
            <person name="Kim M.K.M."/>
        </authorList>
    </citation>
    <scope>NUCLEOTIDE SEQUENCE [LARGE SCALE GENOMIC DNA]</scope>
    <source>
        <strain evidence="9 10">17J68-12</strain>
    </source>
</reference>
<dbReference type="AlphaFoldDB" id="A0A4R1B9F2"/>
<feature type="transmembrane region" description="Helical" evidence="8">
    <location>
        <begin position="133"/>
        <end position="152"/>
    </location>
</feature>
<dbReference type="Proteomes" id="UP000295334">
    <property type="component" value="Unassembled WGS sequence"/>
</dbReference>
<keyword evidence="6 8" id="KW-0472">Membrane</keyword>
<evidence type="ECO:0000256" key="2">
    <source>
        <dbReference type="ARBA" id="ARBA00022475"/>
    </source>
</evidence>
<comment type="similarity">
    <text evidence="7">Belongs to the glycosyltransferase 87 family.</text>
</comment>
<comment type="subcellular location">
    <subcellularLocation>
        <location evidence="1">Cell membrane</location>
        <topology evidence="1">Multi-pass membrane protein</topology>
    </subcellularLocation>
</comment>
<feature type="transmembrane region" description="Helical" evidence="8">
    <location>
        <begin position="194"/>
        <end position="215"/>
    </location>
</feature>
<gene>
    <name evidence="9" type="ORF">EPD60_12140</name>
</gene>
<dbReference type="InterPro" id="IPR018584">
    <property type="entry name" value="GT87"/>
</dbReference>
<evidence type="ECO:0000256" key="8">
    <source>
        <dbReference type="SAM" id="Phobius"/>
    </source>
</evidence>
<feature type="transmembrane region" description="Helical" evidence="8">
    <location>
        <begin position="331"/>
        <end position="350"/>
    </location>
</feature>
<protein>
    <submittedName>
        <fullName evidence="9">DUF2029 domain-containing protein</fullName>
    </submittedName>
</protein>
<sequence length="395" mass="44287">MNFLYKEVRLGKYRVAVATLLWFGLALIATLAQVSRHSYNNYLIYKGVFVHLRAATNLYLGYPGEYNDSNHYGPSFGPLIAPFAVLPDPLGVSLWCMANAALLWWAVTLLPLPERGRLLVLAIGAVEMMTATHNVQFNTMLAALIVLAYVGVEREKDFWATLPIAFGFLIKLYGIGALLFFLFSKHRLKFSASFLFWCLVLFALPMLLSSPGFVLQSYHDWFTSLVEKNAQNMDIGRGAMQDISVMGMIRRITGVPIDNLLVMAPAALLIAAPLLRIGQYKNLGYRLAYLAVVLISVVIFSSSAESSTYVIPMIGVGVWYLLERRDHPKAALALLLFALLLTSLSPTDLFPRYVREHFVRTYALKCLPVFLVWCWLIVQLFRKNFSATAPNLEAA</sequence>
<evidence type="ECO:0000256" key="7">
    <source>
        <dbReference type="ARBA" id="ARBA00024033"/>
    </source>
</evidence>
<evidence type="ECO:0000313" key="10">
    <source>
        <dbReference type="Proteomes" id="UP000295334"/>
    </source>
</evidence>
<feature type="transmembrane region" description="Helical" evidence="8">
    <location>
        <begin position="362"/>
        <end position="381"/>
    </location>
</feature>
<keyword evidence="5 8" id="KW-1133">Transmembrane helix</keyword>
<feature type="transmembrane region" description="Helical" evidence="8">
    <location>
        <begin position="92"/>
        <end position="112"/>
    </location>
</feature>
<keyword evidence="10" id="KW-1185">Reference proteome</keyword>
<feature type="transmembrane region" description="Helical" evidence="8">
    <location>
        <begin position="255"/>
        <end position="275"/>
    </location>
</feature>